<reference evidence="5 6" key="1">
    <citation type="submission" date="2018-03" db="EMBL/GenBank/DDBJ databases">
        <title>Actinopolyspora mortivallis from Sahara, screening for active biomolecules.</title>
        <authorList>
            <person name="Selama O."/>
            <person name="Wellington E.M.H."/>
            <person name="Hacene H."/>
        </authorList>
    </citation>
    <scope>NUCLEOTIDE SEQUENCE [LARGE SCALE GENOMIC DNA]</scope>
    <source>
        <strain evidence="5 6">M5A</strain>
    </source>
</reference>
<protein>
    <submittedName>
        <fullName evidence="5">Phospholipase</fullName>
    </submittedName>
</protein>
<dbReference type="GO" id="GO:0016787">
    <property type="term" value="F:hydrolase activity"/>
    <property type="evidence" value="ECO:0007669"/>
    <property type="project" value="UniProtKB-KW"/>
</dbReference>
<dbReference type="InParanoid" id="A0A2T0GUG3"/>
<dbReference type="PANTHER" id="PTHR10655:SF17">
    <property type="entry name" value="LYSOPHOSPHOLIPASE-LIKE PROTEIN 1"/>
    <property type="match status" value="1"/>
</dbReference>
<dbReference type="Pfam" id="PF02230">
    <property type="entry name" value="Abhydrolase_2"/>
    <property type="match status" value="1"/>
</dbReference>
<evidence type="ECO:0000259" key="4">
    <source>
        <dbReference type="Pfam" id="PF02230"/>
    </source>
</evidence>
<organism evidence="5 6">
    <name type="scientific">Actinopolyspora mortivallis</name>
    <dbReference type="NCBI Taxonomy" id="33906"/>
    <lineage>
        <taxon>Bacteria</taxon>
        <taxon>Bacillati</taxon>
        <taxon>Actinomycetota</taxon>
        <taxon>Actinomycetes</taxon>
        <taxon>Actinopolysporales</taxon>
        <taxon>Actinopolysporaceae</taxon>
        <taxon>Actinopolyspora</taxon>
    </lineage>
</organism>
<comment type="similarity">
    <text evidence="1">Belongs to the AB hydrolase superfamily. AB hydrolase 2 family.</text>
</comment>
<dbReference type="Gene3D" id="3.40.50.1820">
    <property type="entry name" value="alpha/beta hydrolase"/>
    <property type="match status" value="1"/>
</dbReference>
<dbReference type="SUPFAM" id="SSF53474">
    <property type="entry name" value="alpha/beta-Hydrolases"/>
    <property type="match status" value="1"/>
</dbReference>
<dbReference type="InterPro" id="IPR029058">
    <property type="entry name" value="AB_hydrolase_fold"/>
</dbReference>
<proteinExistence type="inferred from homology"/>
<sequence>MHHRYAEGDPRSPVLLLLHGTGGTPEDIAVLGRELDPTATLLAPAGRVSENGAARWFRRHAEGVFDEEDVRQRVEELADFVLWAREHYGLSGRRTVAVGFSNGANIAAATMLARPEVLAEGVLFAAMLPLGQPPEVPPVGGRVWMSNGTRDPMAPLASVERLVEAFRANGVEVTSERHPGGHGITPESLREAARWLRRPTGRSGARSSPSPGPQQ</sequence>
<dbReference type="InterPro" id="IPR050565">
    <property type="entry name" value="LYPA1-2/EST-like"/>
</dbReference>
<name>A0A2T0GUG3_ACTMO</name>
<evidence type="ECO:0000313" key="6">
    <source>
        <dbReference type="Proteomes" id="UP000239352"/>
    </source>
</evidence>
<feature type="domain" description="Phospholipase/carboxylesterase/thioesterase" evidence="4">
    <location>
        <begin position="8"/>
        <end position="197"/>
    </location>
</feature>
<keyword evidence="2" id="KW-0378">Hydrolase</keyword>
<dbReference type="PANTHER" id="PTHR10655">
    <property type="entry name" value="LYSOPHOSPHOLIPASE-RELATED"/>
    <property type="match status" value="1"/>
</dbReference>
<feature type="region of interest" description="Disordered" evidence="3">
    <location>
        <begin position="195"/>
        <end position="215"/>
    </location>
</feature>
<dbReference type="EMBL" id="PVSR01000026">
    <property type="protein sequence ID" value="PRW62749.1"/>
    <property type="molecule type" value="Genomic_DNA"/>
</dbReference>
<keyword evidence="6" id="KW-1185">Reference proteome</keyword>
<gene>
    <name evidence="5" type="ORF">CEP50_13865</name>
</gene>
<dbReference type="AlphaFoldDB" id="A0A2T0GUG3"/>
<accession>A0A2T0GUG3</accession>
<evidence type="ECO:0000256" key="2">
    <source>
        <dbReference type="ARBA" id="ARBA00022801"/>
    </source>
</evidence>
<comment type="caution">
    <text evidence="5">The sequence shown here is derived from an EMBL/GenBank/DDBJ whole genome shotgun (WGS) entry which is preliminary data.</text>
</comment>
<evidence type="ECO:0000256" key="3">
    <source>
        <dbReference type="SAM" id="MobiDB-lite"/>
    </source>
</evidence>
<dbReference type="Proteomes" id="UP000239352">
    <property type="component" value="Unassembled WGS sequence"/>
</dbReference>
<dbReference type="InterPro" id="IPR003140">
    <property type="entry name" value="PLipase/COase/thioEstase"/>
</dbReference>
<evidence type="ECO:0000256" key="1">
    <source>
        <dbReference type="ARBA" id="ARBA00006499"/>
    </source>
</evidence>
<evidence type="ECO:0000313" key="5">
    <source>
        <dbReference type="EMBL" id="PRW62749.1"/>
    </source>
</evidence>